<evidence type="ECO:0000313" key="4">
    <source>
        <dbReference type="EMBL" id="NKY97118.1"/>
    </source>
</evidence>
<feature type="region of interest" description="Disordered" evidence="1">
    <location>
        <begin position="381"/>
        <end position="447"/>
    </location>
</feature>
<dbReference type="Gene3D" id="1.10.510.10">
    <property type="entry name" value="Transferase(Phosphotransferase) domain 1"/>
    <property type="match status" value="1"/>
</dbReference>
<gene>
    <name evidence="4" type="ORF">HGB44_05440</name>
</gene>
<dbReference type="RefSeq" id="WP_061080805.1">
    <property type="nucleotide sequence ID" value="NZ_JAAXPG010000004.1"/>
</dbReference>
<keyword evidence="2" id="KW-0472">Membrane</keyword>
<feature type="compositionally biased region" description="Basic and acidic residues" evidence="1">
    <location>
        <begin position="328"/>
        <end position="343"/>
    </location>
</feature>
<dbReference type="InterPro" id="IPR011009">
    <property type="entry name" value="Kinase-like_dom_sf"/>
</dbReference>
<dbReference type="SUPFAM" id="SSF56112">
    <property type="entry name" value="Protein kinase-like (PK-like)"/>
    <property type="match status" value="1"/>
</dbReference>
<dbReference type="AlphaFoldDB" id="A0A7X6RP16"/>
<feature type="domain" description="F5/8 type C" evidence="3">
    <location>
        <begin position="423"/>
        <end position="533"/>
    </location>
</feature>
<name>A0A7X6RP16_9ACTN</name>
<organism evidence="4 5">
    <name type="scientific">Nocardiopsis alborubida</name>
    <dbReference type="NCBI Taxonomy" id="146802"/>
    <lineage>
        <taxon>Bacteria</taxon>
        <taxon>Bacillati</taxon>
        <taxon>Actinomycetota</taxon>
        <taxon>Actinomycetes</taxon>
        <taxon>Streptosporangiales</taxon>
        <taxon>Nocardiopsidaceae</taxon>
        <taxon>Nocardiopsis</taxon>
    </lineage>
</organism>
<sequence length="546" mass="56396">MSTFLIEPGAKLANRYRLDQVVSETGGATRWKATDETLARPVAVWTFAEGFPRTSEVVRAARATSRIPDARVTQVFDADDSSPVPYVVEEWVIGSSLADLLAQGPMEPERAAGLVAEAAEAIAAAHAGGLHHLCLTPSKLMWSSGGAVKVTGIGVDAALLGAGNPDPAATDAQGLGNLLYAALTGHWPGGPQSGLPAAPEGPAGPYPPHHIRQGVTEPLGTITTRAALPQLAGQLVPGPPIASPADFCAAMAEVPRLIPLPVTQAESAPPVPGTSRRTGEFDSTGPRRSPRGTRGGAAGARDDQEARHGSVGRTSSASRGGASVRGGSEVRERQGPSRMEQRTARTQPSLRKILVGVAALVLFAGVVVGAWTVGTMFSAGGGEEAPPEGGGGQASDGGGEVELSPLEIQGSRGLNPHGNTDEHSDKAGRAHDGDTATEWNTQGYRDPLSDIKPGVGLQLDLGAVREVHEVDLNLGGSGYEFQILAGETDSDSEDGYEVVGAGEGGSQVVTLDEPVEARYVVVWFTELAGSGEWRGTVYEAEVRGVE</sequence>
<keyword evidence="2" id="KW-1133">Transmembrane helix</keyword>
<reference evidence="4 5" key="1">
    <citation type="submission" date="2020-04" db="EMBL/GenBank/DDBJ databases">
        <title>MicrobeNet Type strains.</title>
        <authorList>
            <person name="Nicholson A.C."/>
        </authorList>
    </citation>
    <scope>NUCLEOTIDE SEQUENCE [LARGE SCALE GENOMIC DNA]</scope>
    <source>
        <strain evidence="4 5">ATCC 23612</strain>
    </source>
</reference>
<dbReference type="SUPFAM" id="SSF49785">
    <property type="entry name" value="Galactose-binding domain-like"/>
    <property type="match status" value="1"/>
</dbReference>
<dbReference type="Gene3D" id="3.30.200.20">
    <property type="entry name" value="Phosphorylase Kinase, domain 1"/>
    <property type="match status" value="1"/>
</dbReference>
<dbReference type="CDD" id="cd13973">
    <property type="entry name" value="PK_MviN-like"/>
    <property type="match status" value="1"/>
</dbReference>
<keyword evidence="5" id="KW-1185">Reference proteome</keyword>
<feature type="compositionally biased region" description="Low complexity" evidence="1">
    <location>
        <begin position="309"/>
        <end position="327"/>
    </location>
</feature>
<evidence type="ECO:0000256" key="1">
    <source>
        <dbReference type="SAM" id="MobiDB-lite"/>
    </source>
</evidence>
<evidence type="ECO:0000313" key="5">
    <source>
        <dbReference type="Proteomes" id="UP000553209"/>
    </source>
</evidence>
<dbReference type="InterPro" id="IPR008979">
    <property type="entry name" value="Galactose-bd-like_sf"/>
</dbReference>
<feature type="transmembrane region" description="Helical" evidence="2">
    <location>
        <begin position="353"/>
        <end position="373"/>
    </location>
</feature>
<dbReference type="Gene3D" id="2.60.120.260">
    <property type="entry name" value="Galactose-binding domain-like"/>
    <property type="match status" value="1"/>
</dbReference>
<dbReference type="EMBL" id="JAAXPG010000004">
    <property type="protein sequence ID" value="NKY97118.1"/>
    <property type="molecule type" value="Genomic_DNA"/>
</dbReference>
<dbReference type="InterPro" id="IPR000421">
    <property type="entry name" value="FA58C"/>
</dbReference>
<dbReference type="Proteomes" id="UP000553209">
    <property type="component" value="Unassembled WGS sequence"/>
</dbReference>
<protein>
    <recommendedName>
        <fullName evidence="3">F5/8 type C domain-containing protein</fullName>
    </recommendedName>
</protein>
<feature type="region of interest" description="Disordered" evidence="1">
    <location>
        <begin position="261"/>
        <end position="346"/>
    </location>
</feature>
<feature type="compositionally biased region" description="Gly residues" evidence="1">
    <location>
        <begin position="381"/>
        <end position="400"/>
    </location>
</feature>
<evidence type="ECO:0000259" key="3">
    <source>
        <dbReference type="Pfam" id="PF00754"/>
    </source>
</evidence>
<feature type="compositionally biased region" description="Basic and acidic residues" evidence="1">
    <location>
        <begin position="419"/>
        <end position="434"/>
    </location>
</feature>
<dbReference type="Pfam" id="PF00754">
    <property type="entry name" value="F5_F8_type_C"/>
    <property type="match status" value="1"/>
</dbReference>
<evidence type="ECO:0000256" key="2">
    <source>
        <dbReference type="SAM" id="Phobius"/>
    </source>
</evidence>
<proteinExistence type="predicted"/>
<accession>A0A7X6RP16</accession>
<comment type="caution">
    <text evidence="4">The sequence shown here is derived from an EMBL/GenBank/DDBJ whole genome shotgun (WGS) entry which is preliminary data.</text>
</comment>
<keyword evidence="2" id="KW-0812">Transmembrane</keyword>